<evidence type="ECO:0000256" key="2">
    <source>
        <dbReference type="ARBA" id="ARBA00022963"/>
    </source>
</evidence>
<evidence type="ECO:0000313" key="8">
    <source>
        <dbReference type="Proteomes" id="UP000254575"/>
    </source>
</evidence>
<dbReference type="InterPro" id="IPR002641">
    <property type="entry name" value="PNPLA_dom"/>
</dbReference>
<evidence type="ECO:0000259" key="6">
    <source>
        <dbReference type="PROSITE" id="PS51635"/>
    </source>
</evidence>
<dbReference type="EMBL" id="UHIA01000004">
    <property type="protein sequence ID" value="SUO98413.1"/>
    <property type="molecule type" value="Genomic_DNA"/>
</dbReference>
<dbReference type="GO" id="GO:0016042">
    <property type="term" value="P:lipid catabolic process"/>
    <property type="evidence" value="ECO:0007669"/>
    <property type="project" value="UniProtKB-KW"/>
</dbReference>
<evidence type="ECO:0000256" key="3">
    <source>
        <dbReference type="ARBA" id="ARBA00023098"/>
    </source>
</evidence>
<dbReference type="PROSITE" id="PS51257">
    <property type="entry name" value="PROKAR_LIPOPROTEIN"/>
    <property type="match status" value="1"/>
</dbReference>
<proteinExistence type="predicted"/>
<keyword evidence="1" id="KW-0378">Hydrolase</keyword>
<dbReference type="InterPro" id="IPR050301">
    <property type="entry name" value="NTE"/>
</dbReference>
<keyword evidence="5" id="KW-0732">Signal</keyword>
<dbReference type="PANTHER" id="PTHR14226:SF78">
    <property type="entry name" value="SLR0060 PROTEIN"/>
    <property type="match status" value="1"/>
</dbReference>
<feature type="domain" description="PNPLA" evidence="6">
    <location>
        <begin position="58"/>
        <end position="253"/>
    </location>
</feature>
<protein>
    <submittedName>
        <fullName evidence="7">Patatin</fullName>
    </submittedName>
</protein>
<dbReference type="RefSeq" id="WP_115219246.1">
    <property type="nucleotide sequence ID" value="NZ_UHIA01000004.1"/>
</dbReference>
<dbReference type="SUPFAM" id="SSF52151">
    <property type="entry name" value="FabD/lysophospholipase-like"/>
    <property type="match status" value="1"/>
</dbReference>
<feature type="signal peptide" evidence="5">
    <location>
        <begin position="1"/>
        <end position="20"/>
    </location>
</feature>
<sequence length="455" mass="50433">MPSTKNILLIALASLLSACAKLSYQPIPTIEQIDHQKGYRLRQALDRQQNQEDLFVVLTLSGGGSRAAALGYGVLEALAQQNIALNGRQSNLLEEIDLVYGISGGSVLAMYFALHGKDTIPQFLQRFLAHNFQDTLIEKVFSLANVARLTSPEFGRGDLLQEEFENSLFGEATFADLARRRGPFAVISATDMTQGIQIDFTQEFFDWLCVDLSALPIARAVAASSAVPLVFSPITLNNHGGQCGNPQQYSELLAKNTEEHSEQAKIRNDMLTQFQSYQESQKRPYLHLLDGGLTGNLGLRSMQTIVNLSGGNEKNLYMQLTKGRANRIVLINVNAQNQIDSDIDQSPAVPGFQDSLNAIINIPIDQSSADAIRQMRLIVDEWNQAEHRDQQGRKISLHFIELSLKDLADETLRHQVLNIPTSFALPGKDVNALRQAATELLKQSSDYQSLIEQLR</sequence>
<keyword evidence="3" id="KW-0443">Lipid metabolism</keyword>
<feature type="short sequence motif" description="GXSXG" evidence="4">
    <location>
        <begin position="101"/>
        <end position="105"/>
    </location>
</feature>
<reference evidence="7 8" key="1">
    <citation type="submission" date="2018-06" db="EMBL/GenBank/DDBJ databases">
        <authorList>
            <consortium name="Pathogen Informatics"/>
            <person name="Doyle S."/>
        </authorList>
    </citation>
    <scope>NUCLEOTIDE SEQUENCE [LARGE SCALE GENOMIC DNA]</scope>
    <source>
        <strain evidence="7 8">NCTC10717</strain>
    </source>
</reference>
<gene>
    <name evidence="7" type="ORF">NCTC10717_02162</name>
</gene>
<dbReference type="OrthoDB" id="8541087at2"/>
<evidence type="ECO:0000256" key="1">
    <source>
        <dbReference type="ARBA" id="ARBA00022801"/>
    </source>
</evidence>
<dbReference type="PROSITE" id="PS51635">
    <property type="entry name" value="PNPLA"/>
    <property type="match status" value="1"/>
</dbReference>
<organism evidence="7 8">
    <name type="scientific">Suttonella indologenes</name>
    <dbReference type="NCBI Taxonomy" id="13276"/>
    <lineage>
        <taxon>Bacteria</taxon>
        <taxon>Pseudomonadati</taxon>
        <taxon>Pseudomonadota</taxon>
        <taxon>Gammaproteobacteria</taxon>
        <taxon>Cardiobacteriales</taxon>
        <taxon>Cardiobacteriaceae</taxon>
        <taxon>Suttonella</taxon>
    </lineage>
</organism>
<dbReference type="Gene3D" id="3.40.1090.10">
    <property type="entry name" value="Cytosolic phospholipase A2 catalytic domain"/>
    <property type="match status" value="1"/>
</dbReference>
<comment type="caution">
    <text evidence="4">Lacks conserved residue(s) required for the propagation of feature annotation.</text>
</comment>
<keyword evidence="8" id="KW-1185">Reference proteome</keyword>
<evidence type="ECO:0000313" key="7">
    <source>
        <dbReference type="EMBL" id="SUO98413.1"/>
    </source>
</evidence>
<name>A0A380N2R6_9GAMM</name>
<dbReference type="AlphaFoldDB" id="A0A380N2R6"/>
<dbReference type="PANTHER" id="PTHR14226">
    <property type="entry name" value="NEUROPATHY TARGET ESTERASE/SWISS CHEESE D.MELANOGASTER"/>
    <property type="match status" value="1"/>
</dbReference>
<keyword evidence="2" id="KW-0442">Lipid degradation</keyword>
<dbReference type="Proteomes" id="UP000254575">
    <property type="component" value="Unassembled WGS sequence"/>
</dbReference>
<dbReference type="Pfam" id="PF01734">
    <property type="entry name" value="Patatin"/>
    <property type="match status" value="1"/>
</dbReference>
<dbReference type="GO" id="GO:0016787">
    <property type="term" value="F:hydrolase activity"/>
    <property type="evidence" value="ECO:0007669"/>
    <property type="project" value="UniProtKB-KW"/>
</dbReference>
<accession>A0A380N2R6</accession>
<dbReference type="InterPro" id="IPR016035">
    <property type="entry name" value="Acyl_Trfase/lysoPLipase"/>
</dbReference>
<feature type="chain" id="PRO_5016565685" evidence="5">
    <location>
        <begin position="21"/>
        <end position="455"/>
    </location>
</feature>
<evidence type="ECO:0000256" key="5">
    <source>
        <dbReference type="SAM" id="SignalP"/>
    </source>
</evidence>
<evidence type="ECO:0000256" key="4">
    <source>
        <dbReference type="PROSITE-ProRule" id="PRU01161"/>
    </source>
</evidence>